<dbReference type="EMBL" id="BIFH01000022">
    <property type="protein sequence ID" value="GCD97005.1"/>
    <property type="molecule type" value="Genomic_DNA"/>
</dbReference>
<proteinExistence type="predicted"/>
<comment type="caution">
    <text evidence="2">The sequence shown here is derived from an EMBL/GenBank/DDBJ whole genome shotgun (WGS) entry which is preliminary data.</text>
</comment>
<protein>
    <recommendedName>
        <fullName evidence="1">DUF1330 domain-containing protein</fullName>
    </recommendedName>
</protein>
<evidence type="ECO:0000313" key="2">
    <source>
        <dbReference type="EMBL" id="GCD97005.1"/>
    </source>
</evidence>
<keyword evidence="3" id="KW-1185">Reference proteome</keyword>
<dbReference type="PANTHER" id="PTHR41521">
    <property type="match status" value="1"/>
</dbReference>
<sequence length="115" mass="12299">MTEVNVPPAYVVAILANVAPHAEVDEYLDRVQDTLAPFSGRYLVHGGESEVLEHPWTGSLVVIAFPSRAAAISWYESPAYRDIIALRTAHMDSSLVIVDGVPEGYVSGATSTSVG</sequence>
<dbReference type="Pfam" id="PF07045">
    <property type="entry name" value="DUF1330"/>
    <property type="match status" value="1"/>
</dbReference>
<accession>A0A401YR19</accession>
<dbReference type="OrthoDB" id="9806380at2"/>
<gene>
    <name evidence="2" type="ORF">EHYA_04692</name>
</gene>
<dbReference type="InterPro" id="IPR010753">
    <property type="entry name" value="DUF1330"/>
</dbReference>
<reference evidence="2 3" key="1">
    <citation type="submission" date="2018-12" db="EMBL/GenBank/DDBJ databases">
        <title>Draft genome sequence of Embleya hyalina NBRC 13850T.</title>
        <authorList>
            <person name="Komaki H."/>
            <person name="Hosoyama A."/>
            <person name="Kimura A."/>
            <person name="Ichikawa N."/>
            <person name="Tamura T."/>
        </authorList>
    </citation>
    <scope>NUCLEOTIDE SEQUENCE [LARGE SCALE GENOMIC DNA]</scope>
    <source>
        <strain evidence="2 3">NBRC 13850</strain>
    </source>
</reference>
<dbReference type="InterPro" id="IPR011008">
    <property type="entry name" value="Dimeric_a/b-barrel"/>
</dbReference>
<dbReference type="Gene3D" id="3.30.70.100">
    <property type="match status" value="1"/>
</dbReference>
<feature type="domain" description="DUF1330" evidence="1">
    <location>
        <begin position="8"/>
        <end position="101"/>
    </location>
</feature>
<dbReference type="AlphaFoldDB" id="A0A401YR19"/>
<name>A0A401YR19_9ACTN</name>
<dbReference type="RefSeq" id="WP_126639023.1">
    <property type="nucleotide sequence ID" value="NZ_BIFH01000022.1"/>
</dbReference>
<dbReference type="PANTHER" id="PTHR41521:SF4">
    <property type="entry name" value="BLR0684 PROTEIN"/>
    <property type="match status" value="1"/>
</dbReference>
<evidence type="ECO:0000259" key="1">
    <source>
        <dbReference type="Pfam" id="PF07045"/>
    </source>
</evidence>
<dbReference type="SUPFAM" id="SSF54909">
    <property type="entry name" value="Dimeric alpha+beta barrel"/>
    <property type="match status" value="1"/>
</dbReference>
<evidence type="ECO:0000313" key="3">
    <source>
        <dbReference type="Proteomes" id="UP000286931"/>
    </source>
</evidence>
<organism evidence="2 3">
    <name type="scientific">Embleya hyalina</name>
    <dbReference type="NCBI Taxonomy" id="516124"/>
    <lineage>
        <taxon>Bacteria</taxon>
        <taxon>Bacillati</taxon>
        <taxon>Actinomycetota</taxon>
        <taxon>Actinomycetes</taxon>
        <taxon>Kitasatosporales</taxon>
        <taxon>Streptomycetaceae</taxon>
        <taxon>Embleya</taxon>
    </lineage>
</organism>
<dbReference type="Proteomes" id="UP000286931">
    <property type="component" value="Unassembled WGS sequence"/>
</dbReference>